<dbReference type="AlphaFoldDB" id="A0A077PQY0"/>
<protein>
    <submittedName>
        <fullName evidence="1">Uncharacterized protein</fullName>
    </submittedName>
</protein>
<dbReference type="HOGENOM" id="CLU_3224026_0_0_6"/>
<name>A0A077PQY0_XENBV</name>
<proteinExistence type="predicted"/>
<accession>A0A077PQY0</accession>
<dbReference type="Proteomes" id="UP000028493">
    <property type="component" value="Unassembled WGS sequence"/>
</dbReference>
<sequence length="44" mass="5442">MFYTTFSQRIFSQSEQLSFQNEEKYIFIFLISTLSHSDIYFYLK</sequence>
<organism evidence="1">
    <name type="scientific">Xenorhabdus bovienii str. kraussei Becker Underwood</name>
    <dbReference type="NCBI Taxonomy" id="1398204"/>
    <lineage>
        <taxon>Bacteria</taxon>
        <taxon>Pseudomonadati</taxon>
        <taxon>Pseudomonadota</taxon>
        <taxon>Gammaproteobacteria</taxon>
        <taxon>Enterobacterales</taxon>
        <taxon>Morganellaceae</taxon>
        <taxon>Xenorhabdus</taxon>
    </lineage>
</organism>
<evidence type="ECO:0000313" key="1">
    <source>
        <dbReference type="EMBL" id="CDH22319.1"/>
    </source>
</evidence>
<comment type="caution">
    <text evidence="1">The sequence shown here is derived from an EMBL/GenBank/DDBJ whole genome shotgun (WGS) entry which is preliminary data.</text>
</comment>
<reference evidence="1" key="1">
    <citation type="submission" date="2013-07" db="EMBL/GenBank/DDBJ databases">
        <title>Sub-species coevolution in mutualistic symbiosis.</title>
        <authorList>
            <person name="Murfin K."/>
            <person name="Klassen J."/>
            <person name="Lee M."/>
            <person name="Forst S."/>
            <person name="Stock P."/>
            <person name="Goodrich-Blair H."/>
        </authorList>
    </citation>
    <scope>NUCLEOTIDE SEQUENCE [LARGE SCALE GENOMIC DNA]</scope>
    <source>
        <strain evidence="1">Kraussei Becker Underwood</strain>
    </source>
</reference>
<gene>
    <name evidence="1" type="ORF">XBKB1_1080002</name>
</gene>
<dbReference type="EMBL" id="CBSZ010000011">
    <property type="protein sequence ID" value="CDH22319.1"/>
    <property type="molecule type" value="Genomic_DNA"/>
</dbReference>